<evidence type="ECO:0000313" key="1">
    <source>
        <dbReference type="EMBL" id="KOM37839.1"/>
    </source>
</evidence>
<reference evidence="2" key="1">
    <citation type="journal article" date="2015" name="Proc. Natl. Acad. Sci. U.S.A.">
        <title>Genome sequencing of adzuki bean (Vigna angularis) provides insight into high starch and low fat accumulation and domestication.</title>
        <authorList>
            <person name="Yang K."/>
            <person name="Tian Z."/>
            <person name="Chen C."/>
            <person name="Luo L."/>
            <person name="Zhao B."/>
            <person name="Wang Z."/>
            <person name="Yu L."/>
            <person name="Li Y."/>
            <person name="Sun Y."/>
            <person name="Li W."/>
            <person name="Chen Y."/>
            <person name="Li Y."/>
            <person name="Zhang Y."/>
            <person name="Ai D."/>
            <person name="Zhao J."/>
            <person name="Shang C."/>
            <person name="Ma Y."/>
            <person name="Wu B."/>
            <person name="Wang M."/>
            <person name="Gao L."/>
            <person name="Sun D."/>
            <person name="Zhang P."/>
            <person name="Guo F."/>
            <person name="Wang W."/>
            <person name="Li Y."/>
            <person name="Wang J."/>
            <person name="Varshney R.K."/>
            <person name="Wang J."/>
            <person name="Ling H.Q."/>
            <person name="Wan P."/>
        </authorList>
    </citation>
    <scope>NUCLEOTIDE SEQUENCE</scope>
    <source>
        <strain evidence="2">cv. Jingnong 6</strain>
    </source>
</reference>
<dbReference type="EMBL" id="CM003373">
    <property type="protein sequence ID" value="KOM37839.1"/>
    <property type="molecule type" value="Genomic_DNA"/>
</dbReference>
<dbReference type="Gramene" id="KOM37839">
    <property type="protein sequence ID" value="KOM37839"/>
    <property type="gene ID" value="LR48_Vigan03g122100"/>
</dbReference>
<dbReference type="AlphaFoldDB" id="A0A0L9U5Y9"/>
<accession>A0A0L9U5Y9</accession>
<gene>
    <name evidence="1" type="ORF">LR48_Vigan03g122100</name>
</gene>
<protein>
    <submittedName>
        <fullName evidence="1">Uncharacterized protein</fullName>
    </submittedName>
</protein>
<sequence length="49" mass="5494">MAGYLTPFQSWIYEHFPGMGRRRLVTSYDDTTPRAMRGIGAFGHSSASI</sequence>
<organism evidence="1 2">
    <name type="scientific">Phaseolus angularis</name>
    <name type="common">Azuki bean</name>
    <name type="synonym">Vigna angularis</name>
    <dbReference type="NCBI Taxonomy" id="3914"/>
    <lineage>
        <taxon>Eukaryota</taxon>
        <taxon>Viridiplantae</taxon>
        <taxon>Streptophyta</taxon>
        <taxon>Embryophyta</taxon>
        <taxon>Tracheophyta</taxon>
        <taxon>Spermatophyta</taxon>
        <taxon>Magnoliopsida</taxon>
        <taxon>eudicotyledons</taxon>
        <taxon>Gunneridae</taxon>
        <taxon>Pentapetalae</taxon>
        <taxon>rosids</taxon>
        <taxon>fabids</taxon>
        <taxon>Fabales</taxon>
        <taxon>Fabaceae</taxon>
        <taxon>Papilionoideae</taxon>
        <taxon>50 kb inversion clade</taxon>
        <taxon>NPAAA clade</taxon>
        <taxon>indigoferoid/millettioid clade</taxon>
        <taxon>Phaseoleae</taxon>
        <taxon>Vigna</taxon>
    </lineage>
</organism>
<name>A0A0L9U5Y9_PHAAN</name>
<evidence type="ECO:0000313" key="2">
    <source>
        <dbReference type="Proteomes" id="UP000053144"/>
    </source>
</evidence>
<dbReference type="Proteomes" id="UP000053144">
    <property type="component" value="Chromosome 3"/>
</dbReference>
<proteinExistence type="predicted"/>